<dbReference type="InterPro" id="IPR017853">
    <property type="entry name" value="GH"/>
</dbReference>
<dbReference type="Proteomes" id="UP001469365">
    <property type="component" value="Unassembled WGS sequence"/>
</dbReference>
<organism evidence="1 2">
    <name type="scientific">Paenibacillus filicis</name>
    <dbReference type="NCBI Taxonomy" id="669464"/>
    <lineage>
        <taxon>Bacteria</taxon>
        <taxon>Bacillati</taxon>
        <taxon>Bacillota</taxon>
        <taxon>Bacilli</taxon>
        <taxon>Bacillales</taxon>
        <taxon>Paenibacillaceae</taxon>
        <taxon>Paenibacillus</taxon>
    </lineage>
</organism>
<dbReference type="SUPFAM" id="SSF51445">
    <property type="entry name" value="(Trans)glycosidases"/>
    <property type="match status" value="1"/>
</dbReference>
<evidence type="ECO:0000313" key="2">
    <source>
        <dbReference type="Proteomes" id="UP001469365"/>
    </source>
</evidence>
<keyword evidence="2" id="KW-1185">Reference proteome</keyword>
<dbReference type="Gene3D" id="3.20.20.80">
    <property type="entry name" value="Glycosidases"/>
    <property type="match status" value="1"/>
</dbReference>
<protein>
    <recommendedName>
        <fullName evidence="3">Family 2 glycosyl transferase</fullName>
    </recommendedName>
</protein>
<proteinExistence type="predicted"/>
<evidence type="ECO:0008006" key="3">
    <source>
        <dbReference type="Google" id="ProtNLM"/>
    </source>
</evidence>
<reference evidence="1 2" key="1">
    <citation type="submission" date="2024-04" db="EMBL/GenBank/DDBJ databases">
        <title>draft genome sequnece of Paenibacillus filicis.</title>
        <authorList>
            <person name="Kim D.-U."/>
        </authorList>
    </citation>
    <scope>NUCLEOTIDE SEQUENCE [LARGE SCALE GENOMIC DNA]</scope>
    <source>
        <strain evidence="1 2">KACC14197</strain>
    </source>
</reference>
<name>A0ABU9DRF7_9BACL</name>
<gene>
    <name evidence="1" type="ORF">WMW72_23190</name>
</gene>
<accession>A0ABU9DRF7</accession>
<comment type="caution">
    <text evidence="1">The sequence shown here is derived from an EMBL/GenBank/DDBJ whole genome shotgun (WGS) entry which is preliminary data.</text>
</comment>
<dbReference type="EMBL" id="JBBPCC010000017">
    <property type="protein sequence ID" value="MEK8130816.1"/>
    <property type="molecule type" value="Genomic_DNA"/>
</dbReference>
<evidence type="ECO:0000313" key="1">
    <source>
        <dbReference type="EMBL" id="MEK8130816.1"/>
    </source>
</evidence>
<sequence length="735" mass="84409">MFHRSTVVIVALLLVAAVVSFFRDDVWSSLSTQPAKARPIFEDQGVRSIAKVNGEHLTLYDGTDWKSTFWPGINLGATTPGHFPGELSPTRADYLRWFTQMQEMNIKVIRIYTILPPVFYETLSKFNQSTDKPLYMMQGIWAPEEKLIGDDRRGRDAYTPDIANEFMSEIEDAVRVIHGDAKLPERRGHASGEYRTDVSPYVLGWILGTEWHPHMVQVTNSEHANMPPYVGEYISAKESASPFESWLASMLDVLAKEDMKYGWQHPVSFTNWLTTDPLPHPNEPLEQEDMVSVDPMNVKATDAWTAGYFAAYHVYPYYPDFMRYEENYQSYRDSQGKINPYAGYLHDLRAHHQGIPIFVAEFGVPSSRGIAHYGPAGMNQGMHTESEQGQLDADMLQSIYEEGYNGALLFAWQDEWFKHTWNTVDLELPPERRSLWRNSLTNEEHFGVIAVEAGDSGDNTIKLDGKKSDWEKRKHKVKQAYADFDLTVSHDEAYLYIMVRKRDGDWDLAQDKVDIGFDTLPGGSLVADRLPGIKFTNGIEFLWSMRGVNDTRLFVNSAYDQHTWLYGHVKKMLPWDPRYNQNTLGLFLPWKLTLNKEQYLPVSQKTVPIEEYEVGKMRYGITDPEAPAFDSLADWYASGDVMEIRIPWMLLGYTDPSSHQVWNYPYAADGLVPVTSDGVRIEPFVESSGKLSNASSSPLFYQWESWDLPTYHERKKQSYEILRKAYEELSNIELK</sequence>
<dbReference type="RefSeq" id="WP_341417960.1">
    <property type="nucleotide sequence ID" value="NZ_JBBPCC010000017.1"/>
</dbReference>